<comment type="caution">
    <text evidence="1">The sequence shown here is derived from an EMBL/GenBank/DDBJ whole genome shotgun (WGS) entry which is preliminary data.</text>
</comment>
<organism evidence="1 2">
    <name type="scientific">Oedothorax gibbosus</name>
    <dbReference type="NCBI Taxonomy" id="931172"/>
    <lineage>
        <taxon>Eukaryota</taxon>
        <taxon>Metazoa</taxon>
        <taxon>Ecdysozoa</taxon>
        <taxon>Arthropoda</taxon>
        <taxon>Chelicerata</taxon>
        <taxon>Arachnida</taxon>
        <taxon>Araneae</taxon>
        <taxon>Araneomorphae</taxon>
        <taxon>Entelegynae</taxon>
        <taxon>Araneoidea</taxon>
        <taxon>Linyphiidae</taxon>
        <taxon>Erigoninae</taxon>
        <taxon>Oedothorax</taxon>
    </lineage>
</organism>
<keyword evidence="2" id="KW-1185">Reference proteome</keyword>
<accession>A0AAV6W134</accession>
<name>A0AAV6W134_9ARAC</name>
<gene>
    <name evidence="1" type="ORF">JTE90_027362</name>
</gene>
<evidence type="ECO:0000313" key="1">
    <source>
        <dbReference type="EMBL" id="KAG8201883.1"/>
    </source>
</evidence>
<protein>
    <submittedName>
        <fullName evidence="1">Uncharacterized protein</fullName>
    </submittedName>
</protein>
<dbReference type="Proteomes" id="UP000827092">
    <property type="component" value="Unassembled WGS sequence"/>
</dbReference>
<dbReference type="EMBL" id="JAFNEN010000002">
    <property type="protein sequence ID" value="KAG8201883.1"/>
    <property type="molecule type" value="Genomic_DNA"/>
</dbReference>
<proteinExistence type="predicted"/>
<evidence type="ECO:0000313" key="2">
    <source>
        <dbReference type="Proteomes" id="UP000827092"/>
    </source>
</evidence>
<sequence>MQGTHWGELMNKKPGTLDQVTALRPVAERNLDVSATTHHYFCNFPLFARDCNMEFFRLGESTMKGEDNLTCITLGVGENLEVAVLWFGDV</sequence>
<reference evidence="1 2" key="1">
    <citation type="journal article" date="2022" name="Nat. Ecol. Evol.">
        <title>A masculinizing supergene underlies an exaggerated male reproductive morph in a spider.</title>
        <authorList>
            <person name="Hendrickx F."/>
            <person name="De Corte Z."/>
            <person name="Sonet G."/>
            <person name="Van Belleghem S.M."/>
            <person name="Kostlbacher S."/>
            <person name="Vangestel C."/>
        </authorList>
    </citation>
    <scope>NUCLEOTIDE SEQUENCE [LARGE SCALE GENOMIC DNA]</scope>
    <source>
        <strain evidence="1">W744_W776</strain>
    </source>
</reference>
<dbReference type="AlphaFoldDB" id="A0AAV6W134"/>